<dbReference type="Proteomes" id="UP000061432">
    <property type="component" value="Plasmid pMaq22A_1p"/>
</dbReference>
<dbReference type="PROSITE" id="PS00868">
    <property type="entry name" value="CYS_MET_METAB_PP"/>
    <property type="match status" value="1"/>
</dbReference>
<sequence length="411" mass="43091">MGQGDARDRSRGLERESDVSDESVVREQRRAETIAAANGIGTDTAFGAVTPPLYLSTTYTFAEFEQPRAYDYARLGNPTRDQLADTLAKLEGGARAVVVSSGMAALDLALSPLRPGDLLVAPHDCYGGTHRLLSMRAARGHYRVAFVDQGDEAALAAALAEGARIVLTETPSNPLMRITDIRRVAALAKAAGALFVVDNTFLSPALQRPLSLGADLVVHSTTKFLNGHSDVIGGAVIAADATLGDELAAWANTVGVTGSPFDAYLTLRGVRTLFARIERQERNAAAVAAFLDRHPAVARVHYPGLPAHPGHALARAQQAGFGAMLSAELAGGREAVRRLVGALTIFSLAESLGGVESLIAHPVTMTHAAMDPEARERAGVGDGLVRLSVGLEAETDLLADLAQALDIVAKG</sequence>
<dbReference type="InterPro" id="IPR015421">
    <property type="entry name" value="PyrdxlP-dep_Trfase_major"/>
</dbReference>
<gene>
    <name evidence="6" type="primary">metC</name>
    <name evidence="6" type="ORF">Maq22A_1p33585</name>
</gene>
<dbReference type="PANTHER" id="PTHR11808">
    <property type="entry name" value="TRANS-SULFURATION ENZYME FAMILY MEMBER"/>
    <property type="match status" value="1"/>
</dbReference>
<keyword evidence="6" id="KW-0808">Transferase</keyword>
<dbReference type="GO" id="GO:0030170">
    <property type="term" value="F:pyridoxal phosphate binding"/>
    <property type="evidence" value="ECO:0007669"/>
    <property type="project" value="InterPro"/>
</dbReference>
<evidence type="ECO:0000313" key="7">
    <source>
        <dbReference type="Proteomes" id="UP000061432"/>
    </source>
</evidence>
<evidence type="ECO:0000313" key="6">
    <source>
        <dbReference type="EMBL" id="BAQ49010.1"/>
    </source>
</evidence>
<evidence type="ECO:0000256" key="2">
    <source>
        <dbReference type="ARBA" id="ARBA00022898"/>
    </source>
</evidence>
<dbReference type="GO" id="GO:0004123">
    <property type="term" value="F:cystathionine gamma-lyase activity"/>
    <property type="evidence" value="ECO:0007669"/>
    <property type="project" value="TreeGrafter"/>
</dbReference>
<dbReference type="FunFam" id="3.40.640.10:FF:000046">
    <property type="entry name" value="Cystathionine gamma-lyase"/>
    <property type="match status" value="1"/>
</dbReference>
<dbReference type="EMBL" id="AP014705">
    <property type="protein sequence ID" value="BAQ49010.1"/>
    <property type="molecule type" value="Genomic_DNA"/>
</dbReference>
<geneLocation type="plasmid" evidence="7">
    <name>pMaq22A_1p DNA</name>
</geneLocation>
<keyword evidence="6" id="KW-0614">Plasmid</keyword>
<dbReference type="Pfam" id="PF01053">
    <property type="entry name" value="Cys_Met_Meta_PP"/>
    <property type="match status" value="1"/>
</dbReference>
<reference evidence="7" key="2">
    <citation type="submission" date="2015-01" db="EMBL/GenBank/DDBJ databases">
        <title>Complete genome sequence of Methylobacterium aquaticum strain 22A.</title>
        <authorList>
            <person name="Tani A."/>
            <person name="Ogura Y."/>
            <person name="Hayashi T."/>
        </authorList>
    </citation>
    <scope>NUCLEOTIDE SEQUENCE [LARGE SCALE GENOMIC DNA]</scope>
    <source>
        <strain evidence="7">MA-22A</strain>
        <plasmid evidence="7">Plasmid pMaq22A_1p DNA</plasmid>
    </source>
</reference>
<dbReference type="PANTHER" id="PTHR11808:SF75">
    <property type="entry name" value="CYSTATHIONINE GAMMA-SYNTHASE"/>
    <property type="match status" value="1"/>
</dbReference>
<name>A0A0C6FZY1_9HYPH</name>
<dbReference type="FunFam" id="3.90.1150.10:FF:000033">
    <property type="entry name" value="Cystathionine gamma-synthase"/>
    <property type="match status" value="1"/>
</dbReference>
<reference evidence="6 7" key="1">
    <citation type="journal article" date="2015" name="Genome Announc.">
        <title>Complete Genome Sequence of Methylobacterium aquaticum Strain 22A, Isolated from Racomitrium japonicum Moss.</title>
        <authorList>
            <person name="Tani A."/>
            <person name="Ogura Y."/>
            <person name="Hayashi T."/>
            <person name="Kimbara K."/>
        </authorList>
    </citation>
    <scope>NUCLEOTIDE SEQUENCE [LARGE SCALE GENOMIC DNA]</scope>
    <source>
        <strain evidence="6 7">MA-22A</strain>
        <plasmid evidence="7">Plasmid pMaq22A_1p DNA</plasmid>
    </source>
</reference>
<dbReference type="GO" id="GO:0009086">
    <property type="term" value="P:methionine biosynthetic process"/>
    <property type="evidence" value="ECO:0007669"/>
    <property type="project" value="UniProtKB-ARBA"/>
</dbReference>
<accession>A0A0C6FZY1</accession>
<feature type="modified residue" description="N6-(pyridoxal phosphate)lysine" evidence="3">
    <location>
        <position position="223"/>
    </location>
</feature>
<dbReference type="GO" id="GO:0003962">
    <property type="term" value="F:cystathionine gamma-synthase activity"/>
    <property type="evidence" value="ECO:0007669"/>
    <property type="project" value="UniProtKB-EC"/>
</dbReference>
<dbReference type="InterPro" id="IPR054542">
    <property type="entry name" value="Cys_met_metab_PP"/>
</dbReference>
<evidence type="ECO:0000256" key="4">
    <source>
        <dbReference type="RuleBase" id="RU362118"/>
    </source>
</evidence>
<dbReference type="KEGG" id="maqu:Maq22A_1p33585"/>
<dbReference type="InterPro" id="IPR000277">
    <property type="entry name" value="Cys/Met-Metab_PyrdxlP-dep_enz"/>
</dbReference>
<dbReference type="Gene3D" id="3.90.1150.10">
    <property type="entry name" value="Aspartate Aminotransferase, domain 1"/>
    <property type="match status" value="1"/>
</dbReference>
<comment type="cofactor">
    <cofactor evidence="1 4">
        <name>pyridoxal 5'-phosphate</name>
        <dbReference type="ChEBI" id="CHEBI:597326"/>
    </cofactor>
</comment>
<dbReference type="GO" id="GO:0019343">
    <property type="term" value="P:cysteine biosynthetic process via cystathionine"/>
    <property type="evidence" value="ECO:0007669"/>
    <property type="project" value="TreeGrafter"/>
</dbReference>
<dbReference type="InterPro" id="IPR015424">
    <property type="entry name" value="PyrdxlP-dep_Trfase"/>
</dbReference>
<proteinExistence type="inferred from homology"/>
<protein>
    <submittedName>
        <fullName evidence="6">Cystathionine gamma-synthase</fullName>
        <ecNumber evidence="6">2.5.1.48</ecNumber>
    </submittedName>
</protein>
<dbReference type="CDD" id="cd00614">
    <property type="entry name" value="CGS_like"/>
    <property type="match status" value="1"/>
</dbReference>
<dbReference type="SUPFAM" id="SSF53383">
    <property type="entry name" value="PLP-dependent transferases"/>
    <property type="match status" value="1"/>
</dbReference>
<dbReference type="InterPro" id="IPR011821">
    <property type="entry name" value="O_succ_thio_ly"/>
</dbReference>
<evidence type="ECO:0000256" key="1">
    <source>
        <dbReference type="ARBA" id="ARBA00001933"/>
    </source>
</evidence>
<dbReference type="GO" id="GO:0005737">
    <property type="term" value="C:cytoplasm"/>
    <property type="evidence" value="ECO:0007669"/>
    <property type="project" value="TreeGrafter"/>
</dbReference>
<dbReference type="RefSeq" id="WP_082742893.1">
    <property type="nucleotide sequence ID" value="NZ_AP014705.1"/>
</dbReference>
<dbReference type="GO" id="GO:0019346">
    <property type="term" value="P:transsulfuration"/>
    <property type="evidence" value="ECO:0007669"/>
    <property type="project" value="InterPro"/>
</dbReference>
<dbReference type="AlphaFoldDB" id="A0A0C6FZY1"/>
<evidence type="ECO:0000256" key="5">
    <source>
        <dbReference type="SAM" id="MobiDB-lite"/>
    </source>
</evidence>
<dbReference type="Gene3D" id="3.40.640.10">
    <property type="entry name" value="Type I PLP-dependent aspartate aminotransferase-like (Major domain)"/>
    <property type="match status" value="1"/>
</dbReference>
<keyword evidence="2 3" id="KW-0663">Pyridoxal phosphate</keyword>
<organism evidence="6 7">
    <name type="scientific">Methylobacterium aquaticum</name>
    <dbReference type="NCBI Taxonomy" id="270351"/>
    <lineage>
        <taxon>Bacteria</taxon>
        <taxon>Pseudomonadati</taxon>
        <taxon>Pseudomonadota</taxon>
        <taxon>Alphaproteobacteria</taxon>
        <taxon>Hyphomicrobiales</taxon>
        <taxon>Methylobacteriaceae</taxon>
        <taxon>Methylobacterium</taxon>
    </lineage>
</organism>
<feature type="region of interest" description="Disordered" evidence="5">
    <location>
        <begin position="1"/>
        <end position="27"/>
    </location>
</feature>
<dbReference type="PATRIC" id="fig|270351.10.peg.6038"/>
<dbReference type="NCBIfam" id="TIGR02080">
    <property type="entry name" value="O_succ_thio_ly"/>
    <property type="match status" value="1"/>
</dbReference>
<dbReference type="PIRSF" id="PIRSF001434">
    <property type="entry name" value="CGS"/>
    <property type="match status" value="1"/>
</dbReference>
<comment type="similarity">
    <text evidence="4">Belongs to the trans-sulfuration enzymes family.</text>
</comment>
<dbReference type="EC" id="2.5.1.48" evidence="6"/>
<dbReference type="InterPro" id="IPR015422">
    <property type="entry name" value="PyrdxlP-dep_Trfase_small"/>
</dbReference>
<evidence type="ECO:0000256" key="3">
    <source>
        <dbReference type="PIRSR" id="PIRSR001434-2"/>
    </source>
</evidence>